<dbReference type="AlphaFoldDB" id="A0A369JCJ6"/>
<feature type="region of interest" description="Disordered" evidence="1">
    <location>
        <begin position="1"/>
        <end position="22"/>
    </location>
</feature>
<feature type="compositionally biased region" description="Low complexity" evidence="1">
    <location>
        <begin position="70"/>
        <end position="86"/>
    </location>
</feature>
<feature type="compositionally biased region" description="Polar residues" evidence="1">
    <location>
        <begin position="51"/>
        <end position="66"/>
    </location>
</feature>
<reference evidence="2" key="1">
    <citation type="submission" date="2018-04" db="EMBL/GenBank/DDBJ databases">
        <title>Whole genome sequencing of Hypsizygus marmoreus.</title>
        <authorList>
            <person name="Choi I.-G."/>
            <person name="Min B."/>
            <person name="Kim J.-G."/>
            <person name="Kim S."/>
            <person name="Oh Y.-L."/>
            <person name="Kong W.-S."/>
            <person name="Park H."/>
            <person name="Jeong J."/>
            <person name="Song E.-S."/>
        </authorList>
    </citation>
    <scope>NUCLEOTIDE SEQUENCE [LARGE SCALE GENOMIC DNA]</scope>
    <source>
        <strain evidence="2">51987-8</strain>
    </source>
</reference>
<feature type="compositionally biased region" description="Polar residues" evidence="1">
    <location>
        <begin position="1"/>
        <end position="11"/>
    </location>
</feature>
<gene>
    <name evidence="2" type="ORF">Hypma_012830</name>
</gene>
<name>A0A369JCJ6_HYPMA</name>
<proteinExistence type="predicted"/>
<organism evidence="2 3">
    <name type="scientific">Hypsizygus marmoreus</name>
    <name type="common">White beech mushroom</name>
    <name type="synonym">Agaricus marmoreus</name>
    <dbReference type="NCBI Taxonomy" id="39966"/>
    <lineage>
        <taxon>Eukaryota</taxon>
        <taxon>Fungi</taxon>
        <taxon>Dikarya</taxon>
        <taxon>Basidiomycota</taxon>
        <taxon>Agaricomycotina</taxon>
        <taxon>Agaricomycetes</taxon>
        <taxon>Agaricomycetidae</taxon>
        <taxon>Agaricales</taxon>
        <taxon>Tricholomatineae</taxon>
        <taxon>Lyophyllaceae</taxon>
        <taxon>Hypsizygus</taxon>
    </lineage>
</organism>
<feature type="compositionally biased region" description="Acidic residues" evidence="1">
    <location>
        <begin position="277"/>
        <end position="306"/>
    </location>
</feature>
<sequence>MPPSSSRSRSYNDGGYRLSGRDMLSYGFKYGDPWSEDRRALERAFREMDMQSASSADSGWSPQSSHVDAGSTLSTLSSRGSATTARYSGYYDSRNYGYGDRRGDDSWQSQAVSRGSGGGSDGMEVVRLGDGGDRARYSGPSSGRTSAAMTYAGRNHSRIEASESGRAADPSYTGQYGGDLMQRRYAAGSPRWGAGSQSPRDPWWDRSYSQGTGSEYDHGLGPEDASYHGSSEHERYYSGTLSTVSSGWDDDESELGWASSDSDEYSHAASGYVESQFEGESEDSYSGDDVVSEESDDSYDYDEYSD</sequence>
<dbReference type="Proteomes" id="UP000076154">
    <property type="component" value="Unassembled WGS sequence"/>
</dbReference>
<dbReference type="InParanoid" id="A0A369JCJ6"/>
<evidence type="ECO:0000256" key="1">
    <source>
        <dbReference type="SAM" id="MobiDB-lite"/>
    </source>
</evidence>
<keyword evidence="3" id="KW-1185">Reference proteome</keyword>
<evidence type="ECO:0000313" key="2">
    <source>
        <dbReference type="EMBL" id="RDB19839.1"/>
    </source>
</evidence>
<protein>
    <submittedName>
        <fullName evidence="2">Uncharacterized protein</fullName>
    </submittedName>
</protein>
<feature type="region of interest" description="Disordered" evidence="1">
    <location>
        <begin position="45"/>
        <end position="306"/>
    </location>
</feature>
<dbReference type="OrthoDB" id="3061594at2759"/>
<accession>A0A369JCJ6</accession>
<feature type="compositionally biased region" description="Polar residues" evidence="1">
    <location>
        <begin position="139"/>
        <end position="148"/>
    </location>
</feature>
<dbReference type="EMBL" id="LUEZ02000071">
    <property type="protein sequence ID" value="RDB19839.1"/>
    <property type="molecule type" value="Genomic_DNA"/>
</dbReference>
<evidence type="ECO:0000313" key="3">
    <source>
        <dbReference type="Proteomes" id="UP000076154"/>
    </source>
</evidence>
<comment type="caution">
    <text evidence="2">The sequence shown here is derived from an EMBL/GenBank/DDBJ whole genome shotgun (WGS) entry which is preliminary data.</text>
</comment>